<keyword evidence="6" id="KW-1185">Reference proteome</keyword>
<evidence type="ECO:0000256" key="2">
    <source>
        <dbReference type="ARBA" id="ARBA00023163"/>
    </source>
</evidence>
<name>A0A1X0DMJ8_9MYCO</name>
<accession>A0A1X0DMJ8</accession>
<protein>
    <recommendedName>
        <fullName evidence="4">Putative zinc-finger domain-containing protein</fullName>
    </recommendedName>
</protein>
<dbReference type="RefSeq" id="WP_083029157.1">
    <property type="nucleotide sequence ID" value="NZ_AP022618.1"/>
</dbReference>
<feature type="domain" description="Putative zinc-finger" evidence="4">
    <location>
        <begin position="50"/>
        <end position="79"/>
    </location>
</feature>
<evidence type="ECO:0000313" key="5">
    <source>
        <dbReference type="EMBL" id="ORA73585.1"/>
    </source>
</evidence>
<dbReference type="AlphaFoldDB" id="A0A1X0DMJ8"/>
<evidence type="ECO:0000256" key="1">
    <source>
        <dbReference type="ARBA" id="ARBA00023015"/>
    </source>
</evidence>
<dbReference type="Proteomes" id="UP000192801">
    <property type="component" value="Unassembled WGS sequence"/>
</dbReference>
<dbReference type="EMBL" id="MVHS01000003">
    <property type="protein sequence ID" value="ORA73585.1"/>
    <property type="molecule type" value="Genomic_DNA"/>
</dbReference>
<dbReference type="STRING" id="444597.BST26_02105"/>
<keyword evidence="1" id="KW-0805">Transcription regulation</keyword>
<sequence length="137" mass="14824">MSERARGLRRMFSWLPVDWGNRLDTHLGIAPGVDCTASPRRFGSTEHLSTEALAAFVDGELPASAQLRATHHLALCPGCSAEVAAQRQARSALRDANPITAPSTLLGMLSQIPLAPPIPPDDLIGSSDEHDPRRKRR</sequence>
<feature type="region of interest" description="Disordered" evidence="3">
    <location>
        <begin position="116"/>
        <end position="137"/>
    </location>
</feature>
<comment type="caution">
    <text evidence="5">The sequence shown here is derived from an EMBL/GenBank/DDBJ whole genome shotgun (WGS) entry which is preliminary data.</text>
</comment>
<evidence type="ECO:0000259" key="4">
    <source>
        <dbReference type="Pfam" id="PF13490"/>
    </source>
</evidence>
<proteinExistence type="predicted"/>
<organism evidence="5 6">
    <name type="scientific">Mycolicibacterium insubricum</name>
    <dbReference type="NCBI Taxonomy" id="444597"/>
    <lineage>
        <taxon>Bacteria</taxon>
        <taxon>Bacillati</taxon>
        <taxon>Actinomycetota</taxon>
        <taxon>Actinomycetes</taxon>
        <taxon>Mycobacteriales</taxon>
        <taxon>Mycobacteriaceae</taxon>
        <taxon>Mycolicibacterium</taxon>
    </lineage>
</organism>
<feature type="compositionally biased region" description="Basic and acidic residues" evidence="3">
    <location>
        <begin position="127"/>
        <end position="137"/>
    </location>
</feature>
<dbReference type="OrthoDB" id="4425192at2"/>
<reference evidence="5 6" key="1">
    <citation type="submission" date="2016-12" db="EMBL/GenBank/DDBJ databases">
        <title>The new phylogeny of genus Mycobacterium.</title>
        <authorList>
            <person name="Tortoli E."/>
            <person name="Trovato A."/>
            <person name="Cirillo D.M."/>
        </authorList>
    </citation>
    <scope>NUCLEOTIDE SEQUENCE [LARGE SCALE GENOMIC DNA]</scope>
    <source>
        <strain evidence="5 6">DSM 45130</strain>
    </source>
</reference>
<dbReference type="Pfam" id="PF13490">
    <property type="entry name" value="zf-HC2"/>
    <property type="match status" value="1"/>
</dbReference>
<evidence type="ECO:0000256" key="3">
    <source>
        <dbReference type="SAM" id="MobiDB-lite"/>
    </source>
</evidence>
<dbReference type="InterPro" id="IPR027383">
    <property type="entry name" value="Znf_put"/>
</dbReference>
<dbReference type="Gene3D" id="1.10.10.1320">
    <property type="entry name" value="Anti-sigma factor, zinc-finger domain"/>
    <property type="match status" value="1"/>
</dbReference>
<keyword evidence="2" id="KW-0804">Transcription</keyword>
<evidence type="ECO:0000313" key="6">
    <source>
        <dbReference type="Proteomes" id="UP000192801"/>
    </source>
</evidence>
<dbReference type="InterPro" id="IPR041916">
    <property type="entry name" value="Anti_sigma_zinc_sf"/>
</dbReference>
<gene>
    <name evidence="5" type="ORF">BST26_02105</name>
</gene>